<dbReference type="EMBL" id="VSSQ01042071">
    <property type="protein sequence ID" value="MPM95596.1"/>
    <property type="molecule type" value="Genomic_DNA"/>
</dbReference>
<proteinExistence type="predicted"/>
<comment type="caution">
    <text evidence="1">The sequence shown here is derived from an EMBL/GenBank/DDBJ whole genome shotgun (WGS) entry which is preliminary data.</text>
</comment>
<organism evidence="1">
    <name type="scientific">bioreactor metagenome</name>
    <dbReference type="NCBI Taxonomy" id="1076179"/>
    <lineage>
        <taxon>unclassified sequences</taxon>
        <taxon>metagenomes</taxon>
        <taxon>ecological metagenomes</taxon>
    </lineage>
</organism>
<gene>
    <name evidence="1" type="ORF">SDC9_142751</name>
</gene>
<dbReference type="AlphaFoldDB" id="A0A645E208"/>
<reference evidence="1" key="1">
    <citation type="submission" date="2019-08" db="EMBL/GenBank/DDBJ databases">
        <authorList>
            <person name="Kucharzyk K."/>
            <person name="Murdoch R.W."/>
            <person name="Higgins S."/>
            <person name="Loffler F."/>
        </authorList>
    </citation>
    <scope>NUCLEOTIDE SEQUENCE</scope>
</reference>
<protein>
    <submittedName>
        <fullName evidence="1">Uncharacterized protein</fullName>
    </submittedName>
</protein>
<sequence>MLKKENYNGGTFTKINLLQNYLLNYISKIINEKDYYIAFKYNRNIYFLLVGKNNLIANRAMKFNKTLSTYTEDFKEFLEEYKEEYSYINKIYTSDISLSNIELDNFIVTKLKAVNSKEFLNYIILKG</sequence>
<name>A0A645E208_9ZZZZ</name>
<evidence type="ECO:0000313" key="1">
    <source>
        <dbReference type="EMBL" id="MPM95596.1"/>
    </source>
</evidence>
<accession>A0A645E208</accession>